<accession>A0AC60QHT3</accession>
<reference evidence="1 2" key="1">
    <citation type="journal article" date="2020" name="Cell">
        <title>Large-Scale Comparative Analyses of Tick Genomes Elucidate Their Genetic Diversity and Vector Capacities.</title>
        <authorList>
            <consortium name="Tick Genome and Microbiome Consortium (TIGMIC)"/>
            <person name="Jia N."/>
            <person name="Wang J."/>
            <person name="Shi W."/>
            <person name="Du L."/>
            <person name="Sun Y."/>
            <person name="Zhan W."/>
            <person name="Jiang J.F."/>
            <person name="Wang Q."/>
            <person name="Zhang B."/>
            <person name="Ji P."/>
            <person name="Bell-Sakyi L."/>
            <person name="Cui X.M."/>
            <person name="Yuan T.T."/>
            <person name="Jiang B.G."/>
            <person name="Yang W.F."/>
            <person name="Lam T.T."/>
            <person name="Chang Q.C."/>
            <person name="Ding S.J."/>
            <person name="Wang X.J."/>
            <person name="Zhu J.G."/>
            <person name="Ruan X.D."/>
            <person name="Zhao L."/>
            <person name="Wei J.T."/>
            <person name="Ye R.Z."/>
            <person name="Que T.C."/>
            <person name="Du C.H."/>
            <person name="Zhou Y.H."/>
            <person name="Cheng J.X."/>
            <person name="Dai P.F."/>
            <person name="Guo W.B."/>
            <person name="Han X.H."/>
            <person name="Huang E.J."/>
            <person name="Li L.F."/>
            <person name="Wei W."/>
            <person name="Gao Y.C."/>
            <person name="Liu J.Z."/>
            <person name="Shao H.Z."/>
            <person name="Wang X."/>
            <person name="Wang C.C."/>
            <person name="Yang T.C."/>
            <person name="Huo Q.B."/>
            <person name="Li W."/>
            <person name="Chen H.Y."/>
            <person name="Chen S.E."/>
            <person name="Zhou L.G."/>
            <person name="Ni X.B."/>
            <person name="Tian J.H."/>
            <person name="Sheng Y."/>
            <person name="Liu T."/>
            <person name="Pan Y.S."/>
            <person name="Xia L.Y."/>
            <person name="Li J."/>
            <person name="Zhao F."/>
            <person name="Cao W.C."/>
        </authorList>
    </citation>
    <scope>NUCLEOTIDE SEQUENCE [LARGE SCALE GENOMIC DNA]</scope>
    <source>
        <strain evidence="1">Iper-2018</strain>
    </source>
</reference>
<organism evidence="1 2">
    <name type="scientific">Ixodes persulcatus</name>
    <name type="common">Taiga tick</name>
    <dbReference type="NCBI Taxonomy" id="34615"/>
    <lineage>
        <taxon>Eukaryota</taxon>
        <taxon>Metazoa</taxon>
        <taxon>Ecdysozoa</taxon>
        <taxon>Arthropoda</taxon>
        <taxon>Chelicerata</taxon>
        <taxon>Arachnida</taxon>
        <taxon>Acari</taxon>
        <taxon>Parasitiformes</taxon>
        <taxon>Ixodida</taxon>
        <taxon>Ixodoidea</taxon>
        <taxon>Ixodidae</taxon>
        <taxon>Ixodinae</taxon>
        <taxon>Ixodes</taxon>
    </lineage>
</organism>
<keyword evidence="2" id="KW-1185">Reference proteome</keyword>
<evidence type="ECO:0000313" key="2">
    <source>
        <dbReference type="Proteomes" id="UP000805193"/>
    </source>
</evidence>
<evidence type="ECO:0000313" key="1">
    <source>
        <dbReference type="EMBL" id="KAG0433807.1"/>
    </source>
</evidence>
<comment type="caution">
    <text evidence="1">The sequence shown here is derived from an EMBL/GenBank/DDBJ whole genome shotgun (WGS) entry which is preliminary data.</text>
</comment>
<sequence>MVRTLQTKLGLHSKVGGVVRESGLYVMEGRPYIGASPDGLVECECCPKRVLEVKCPKTMKKLVQENMEKTKENVPGQKLRHTMTFFYQVQMQMNLTGVRHSVFVYISADDNLHIKVEFDEDYFQDVVERASCFFQKAKLNDDVMSFSSRCWLNGVHVITVTRMR</sequence>
<gene>
    <name evidence="1" type="ORF">HPB47_019563</name>
</gene>
<name>A0AC60QHT3_IXOPE</name>
<dbReference type="EMBL" id="JABSTQ010009031">
    <property type="protein sequence ID" value="KAG0433807.1"/>
    <property type="molecule type" value="Genomic_DNA"/>
</dbReference>
<dbReference type="Proteomes" id="UP000805193">
    <property type="component" value="Unassembled WGS sequence"/>
</dbReference>
<protein>
    <submittedName>
        <fullName evidence="1">Uncharacterized protein</fullName>
    </submittedName>
</protein>
<proteinExistence type="predicted"/>